<accession>A0A545V5A4</accession>
<name>A0A545V5A4_9HYPO</name>
<keyword evidence="3" id="KW-1185">Reference proteome</keyword>
<feature type="region of interest" description="Disordered" evidence="1">
    <location>
        <begin position="65"/>
        <end position="97"/>
    </location>
</feature>
<dbReference type="AlphaFoldDB" id="A0A545V5A4"/>
<evidence type="ECO:0000313" key="2">
    <source>
        <dbReference type="EMBL" id="TQV96899.1"/>
    </source>
</evidence>
<proteinExistence type="predicted"/>
<evidence type="ECO:0000256" key="1">
    <source>
        <dbReference type="SAM" id="MobiDB-lite"/>
    </source>
</evidence>
<dbReference type="Proteomes" id="UP000315783">
    <property type="component" value="Unassembled WGS sequence"/>
</dbReference>
<evidence type="ECO:0000313" key="3">
    <source>
        <dbReference type="Proteomes" id="UP000315783"/>
    </source>
</evidence>
<gene>
    <name evidence="2" type="ORF">IF1G_04139</name>
</gene>
<sequence>MHCLFSPHSLDSANVLAFFLYKIHDTAYQLYPSIGSESIAPVSIRCYCSSCFFCDQAARTQQDGASERVTGRGQVQRRIAHRTAPDKISPGTSMKAS</sequence>
<dbReference type="EMBL" id="SPUK01000005">
    <property type="protein sequence ID" value="TQV96899.1"/>
    <property type="molecule type" value="Genomic_DNA"/>
</dbReference>
<comment type="caution">
    <text evidence="2">The sequence shown here is derived from an EMBL/GenBank/DDBJ whole genome shotgun (WGS) entry which is preliminary data.</text>
</comment>
<protein>
    <submittedName>
        <fullName evidence="2">Uncharacterized protein</fullName>
    </submittedName>
</protein>
<organism evidence="2 3">
    <name type="scientific">Cordyceps javanica</name>
    <dbReference type="NCBI Taxonomy" id="43265"/>
    <lineage>
        <taxon>Eukaryota</taxon>
        <taxon>Fungi</taxon>
        <taxon>Dikarya</taxon>
        <taxon>Ascomycota</taxon>
        <taxon>Pezizomycotina</taxon>
        <taxon>Sordariomycetes</taxon>
        <taxon>Hypocreomycetidae</taxon>
        <taxon>Hypocreales</taxon>
        <taxon>Cordycipitaceae</taxon>
        <taxon>Cordyceps</taxon>
    </lineage>
</organism>
<reference evidence="2 3" key="1">
    <citation type="journal article" date="2019" name="Appl. Microbiol. Biotechnol.">
        <title>Genome sequence of Isaria javanica and comparative genome analysis insights into family S53 peptidase evolution in fungal entomopathogens.</title>
        <authorList>
            <person name="Lin R."/>
            <person name="Zhang X."/>
            <person name="Xin B."/>
            <person name="Zou M."/>
            <person name="Gao Y."/>
            <person name="Qin F."/>
            <person name="Hu Q."/>
            <person name="Xie B."/>
            <person name="Cheng X."/>
        </authorList>
    </citation>
    <scope>NUCLEOTIDE SEQUENCE [LARGE SCALE GENOMIC DNA]</scope>
    <source>
        <strain evidence="2 3">IJ1G</strain>
    </source>
</reference>